<protein>
    <submittedName>
        <fullName evidence="3">Gfo/Idh/MocA family oxidoreductase</fullName>
    </submittedName>
</protein>
<dbReference type="SUPFAM" id="SSF51735">
    <property type="entry name" value="NAD(P)-binding Rossmann-fold domains"/>
    <property type="match status" value="1"/>
</dbReference>
<evidence type="ECO:0000259" key="1">
    <source>
        <dbReference type="Pfam" id="PF01408"/>
    </source>
</evidence>
<evidence type="ECO:0000313" key="3">
    <source>
        <dbReference type="EMBL" id="HIV10365.1"/>
    </source>
</evidence>
<gene>
    <name evidence="3" type="ORF">IAD28_01555</name>
</gene>
<evidence type="ECO:0000313" key="4">
    <source>
        <dbReference type="Proteomes" id="UP000823960"/>
    </source>
</evidence>
<proteinExistence type="predicted"/>
<evidence type="ECO:0000259" key="2">
    <source>
        <dbReference type="Pfam" id="PF22725"/>
    </source>
</evidence>
<reference evidence="3" key="2">
    <citation type="journal article" date="2021" name="PeerJ">
        <title>Extensive microbial diversity within the chicken gut microbiome revealed by metagenomics and culture.</title>
        <authorList>
            <person name="Gilroy R."/>
            <person name="Ravi A."/>
            <person name="Getino M."/>
            <person name="Pursley I."/>
            <person name="Horton D.L."/>
            <person name="Alikhan N.F."/>
            <person name="Baker D."/>
            <person name="Gharbi K."/>
            <person name="Hall N."/>
            <person name="Watson M."/>
            <person name="Adriaenssens E.M."/>
            <person name="Foster-Nyarko E."/>
            <person name="Jarju S."/>
            <person name="Secka A."/>
            <person name="Antonio M."/>
            <person name="Oren A."/>
            <person name="Chaudhuri R.R."/>
            <person name="La Ragione R."/>
            <person name="Hildebrand F."/>
            <person name="Pallen M.J."/>
        </authorList>
    </citation>
    <scope>NUCLEOTIDE SEQUENCE</scope>
    <source>
        <strain evidence="3">1370</strain>
    </source>
</reference>
<dbReference type="PANTHER" id="PTHR43249:SF1">
    <property type="entry name" value="D-GLUCOSIDE 3-DEHYDROGENASE"/>
    <property type="match status" value="1"/>
</dbReference>
<name>A0A9D1NPB4_9FIRM</name>
<dbReference type="AlphaFoldDB" id="A0A9D1NPB4"/>
<sequence length="391" mass="43407">MEDKKLRLGIIGIGNMGSGHAKSVVNGSCPDLTLAAVCDINPSRLEWASAELPGAMRFDNAEAMLDSGEIDCCMVCVPHYDHPRYVIECLKRGIHVLCEKPAGVYTLAVREMNEEAKKHPETVFGMMFNQRTNCVYRKMKELVDSGDYGQIRRVNWIITDWYRPQAYYDSGNWRATWSGEGGGVLLNQCPHQLDLLQWICGMPKSVEAHLHYGKWHDIEVEDDVTAYLEYENGATGVFITSTGDARGTNRFEIQLDRAKMVAEYGSLRVIEYAMTEQEFSATNKSPFGSIESKEVKPELDGMNLQHVGVINAWAGAILRGESLVASGEEGINGLMLSNAMHLSSFLGKKVTIPFDEQLFKDELLKRAAGSRRKADTTAVFADTQGTYGGAK</sequence>
<dbReference type="InterPro" id="IPR000683">
    <property type="entry name" value="Gfo/Idh/MocA-like_OxRdtase_N"/>
</dbReference>
<reference evidence="3" key="1">
    <citation type="submission" date="2020-10" db="EMBL/GenBank/DDBJ databases">
        <authorList>
            <person name="Gilroy R."/>
        </authorList>
    </citation>
    <scope>NUCLEOTIDE SEQUENCE</scope>
    <source>
        <strain evidence="3">1370</strain>
    </source>
</reference>
<dbReference type="Pfam" id="PF01408">
    <property type="entry name" value="GFO_IDH_MocA"/>
    <property type="match status" value="1"/>
</dbReference>
<dbReference type="Gene3D" id="3.40.50.720">
    <property type="entry name" value="NAD(P)-binding Rossmann-like Domain"/>
    <property type="match status" value="1"/>
</dbReference>
<feature type="domain" description="GFO/IDH/MocA-like oxidoreductase" evidence="2">
    <location>
        <begin position="136"/>
        <end position="258"/>
    </location>
</feature>
<dbReference type="PANTHER" id="PTHR43249">
    <property type="entry name" value="UDP-N-ACETYL-2-AMINO-2-DEOXY-D-GLUCURONATE OXIDASE"/>
    <property type="match status" value="1"/>
</dbReference>
<dbReference type="SUPFAM" id="SSF55347">
    <property type="entry name" value="Glyceraldehyde-3-phosphate dehydrogenase-like, C-terminal domain"/>
    <property type="match status" value="1"/>
</dbReference>
<dbReference type="InterPro" id="IPR036291">
    <property type="entry name" value="NAD(P)-bd_dom_sf"/>
</dbReference>
<dbReference type="EMBL" id="DVOL01000020">
    <property type="protein sequence ID" value="HIV10365.1"/>
    <property type="molecule type" value="Genomic_DNA"/>
</dbReference>
<dbReference type="Gene3D" id="3.30.360.10">
    <property type="entry name" value="Dihydrodipicolinate Reductase, domain 2"/>
    <property type="match status" value="1"/>
</dbReference>
<dbReference type="InterPro" id="IPR052515">
    <property type="entry name" value="Gfo/Idh/MocA_Oxidoreductase"/>
</dbReference>
<dbReference type="GO" id="GO:0000166">
    <property type="term" value="F:nucleotide binding"/>
    <property type="evidence" value="ECO:0007669"/>
    <property type="project" value="InterPro"/>
</dbReference>
<feature type="domain" description="Gfo/Idh/MocA-like oxidoreductase N-terminal" evidence="1">
    <location>
        <begin position="7"/>
        <end position="123"/>
    </location>
</feature>
<dbReference type="Pfam" id="PF22725">
    <property type="entry name" value="GFO_IDH_MocA_C3"/>
    <property type="match status" value="1"/>
</dbReference>
<dbReference type="Proteomes" id="UP000823960">
    <property type="component" value="Unassembled WGS sequence"/>
</dbReference>
<comment type="caution">
    <text evidence="3">The sequence shown here is derived from an EMBL/GenBank/DDBJ whole genome shotgun (WGS) entry which is preliminary data.</text>
</comment>
<dbReference type="InterPro" id="IPR055170">
    <property type="entry name" value="GFO_IDH_MocA-like_dom"/>
</dbReference>
<organism evidence="3 4">
    <name type="scientific">Candidatus Faeciplasma avium</name>
    <dbReference type="NCBI Taxonomy" id="2840798"/>
    <lineage>
        <taxon>Bacteria</taxon>
        <taxon>Bacillati</taxon>
        <taxon>Bacillota</taxon>
        <taxon>Clostridia</taxon>
        <taxon>Eubacteriales</taxon>
        <taxon>Oscillospiraceae</taxon>
        <taxon>Oscillospiraceae incertae sedis</taxon>
        <taxon>Candidatus Faeciplasma</taxon>
    </lineage>
</organism>
<accession>A0A9D1NPB4</accession>